<dbReference type="GO" id="GO:0005737">
    <property type="term" value="C:cytoplasm"/>
    <property type="evidence" value="ECO:0007669"/>
    <property type="project" value="TreeGrafter"/>
</dbReference>
<dbReference type="EMBL" id="NQVE01000169">
    <property type="protein sequence ID" value="RAL42565.1"/>
    <property type="molecule type" value="Genomic_DNA"/>
</dbReference>
<gene>
    <name evidence="2" type="ORF">DM860_011183</name>
</gene>
<dbReference type="PANTHER" id="PTHR42840:SF5">
    <property type="entry name" value="NAD(P)-BINDING ROSSMANN-FOLD SUPERFAMILY PROTEIN"/>
    <property type="match status" value="1"/>
</dbReference>
<sequence>MAKFHLPQIAILGAGIFIKTQYIPRLAEISHLFVLKAIWSRNEESARSVVELATKHFPSVECKWGDDGLDEIIGDASIIEVAVALAGQTQVEMSLRLLKGGKHVLQEKPAAACIAEAEKALMHYNSMASSMTRQPIWAVAEKYRFEPWGFWFLLDRRRWRCLKFTKRSLGAKQ</sequence>
<comment type="caution">
    <text evidence="2">The sequence shown here is derived from an EMBL/GenBank/DDBJ whole genome shotgun (WGS) entry which is preliminary data.</text>
</comment>
<dbReference type="InterPro" id="IPR036291">
    <property type="entry name" value="NAD(P)-bd_dom_sf"/>
</dbReference>
<accession>A0A328DA10</accession>
<evidence type="ECO:0000259" key="1">
    <source>
        <dbReference type="Pfam" id="PF01408"/>
    </source>
</evidence>
<reference evidence="2 3" key="1">
    <citation type="submission" date="2018-06" db="EMBL/GenBank/DDBJ databases">
        <title>The Genome of Cuscuta australis (Dodder) Provides Insight into the Evolution of Plant Parasitism.</title>
        <authorList>
            <person name="Liu H."/>
        </authorList>
    </citation>
    <scope>NUCLEOTIDE SEQUENCE [LARGE SCALE GENOMIC DNA]</scope>
    <source>
        <strain evidence="3">cv. Yunnan</strain>
        <tissue evidence="2">Vines</tissue>
    </source>
</reference>
<organism evidence="2 3">
    <name type="scientific">Cuscuta australis</name>
    <dbReference type="NCBI Taxonomy" id="267555"/>
    <lineage>
        <taxon>Eukaryota</taxon>
        <taxon>Viridiplantae</taxon>
        <taxon>Streptophyta</taxon>
        <taxon>Embryophyta</taxon>
        <taxon>Tracheophyta</taxon>
        <taxon>Spermatophyta</taxon>
        <taxon>Magnoliopsida</taxon>
        <taxon>eudicotyledons</taxon>
        <taxon>Gunneridae</taxon>
        <taxon>Pentapetalae</taxon>
        <taxon>asterids</taxon>
        <taxon>lamiids</taxon>
        <taxon>Solanales</taxon>
        <taxon>Convolvulaceae</taxon>
        <taxon>Cuscuteae</taxon>
        <taxon>Cuscuta</taxon>
        <taxon>Cuscuta subgen. Grammica</taxon>
        <taxon>Cuscuta sect. Cleistogrammica</taxon>
    </lineage>
</organism>
<dbReference type="Pfam" id="PF01408">
    <property type="entry name" value="GFO_IDH_MocA"/>
    <property type="match status" value="1"/>
</dbReference>
<dbReference type="PANTHER" id="PTHR42840">
    <property type="entry name" value="NAD(P)-BINDING ROSSMANN-FOLD SUPERFAMILY PROTEIN-RELATED"/>
    <property type="match status" value="1"/>
</dbReference>
<proteinExistence type="predicted"/>
<feature type="domain" description="Gfo/Idh/MocA-like oxidoreductase N-terminal" evidence="1">
    <location>
        <begin position="9"/>
        <end position="121"/>
    </location>
</feature>
<protein>
    <recommendedName>
        <fullName evidence="1">Gfo/Idh/MocA-like oxidoreductase N-terminal domain-containing protein</fullName>
    </recommendedName>
</protein>
<evidence type="ECO:0000313" key="2">
    <source>
        <dbReference type="EMBL" id="RAL42565.1"/>
    </source>
</evidence>
<dbReference type="Proteomes" id="UP000249390">
    <property type="component" value="Unassembled WGS sequence"/>
</dbReference>
<dbReference type="GO" id="GO:0016491">
    <property type="term" value="F:oxidoreductase activity"/>
    <property type="evidence" value="ECO:0007669"/>
    <property type="project" value="TreeGrafter"/>
</dbReference>
<keyword evidence="3" id="KW-1185">Reference proteome</keyword>
<dbReference type="InterPro" id="IPR000683">
    <property type="entry name" value="Gfo/Idh/MocA-like_OxRdtase_N"/>
</dbReference>
<dbReference type="GO" id="GO:0000166">
    <property type="term" value="F:nucleotide binding"/>
    <property type="evidence" value="ECO:0007669"/>
    <property type="project" value="InterPro"/>
</dbReference>
<name>A0A328DA10_9ASTE</name>
<dbReference type="AlphaFoldDB" id="A0A328DA10"/>
<dbReference type="Gene3D" id="3.40.50.720">
    <property type="entry name" value="NAD(P)-binding Rossmann-like Domain"/>
    <property type="match status" value="1"/>
</dbReference>
<dbReference type="FunFam" id="3.40.50.720:FF:000402">
    <property type="entry name" value="NAD-dependent dihydrogenase, Gfo/Idh/MocA family"/>
    <property type="match status" value="1"/>
</dbReference>
<evidence type="ECO:0000313" key="3">
    <source>
        <dbReference type="Proteomes" id="UP000249390"/>
    </source>
</evidence>
<dbReference type="GO" id="GO:0006740">
    <property type="term" value="P:NADPH regeneration"/>
    <property type="evidence" value="ECO:0007669"/>
    <property type="project" value="TreeGrafter"/>
</dbReference>
<dbReference type="SUPFAM" id="SSF51735">
    <property type="entry name" value="NAD(P)-binding Rossmann-fold domains"/>
    <property type="match status" value="1"/>
</dbReference>